<evidence type="ECO:0000313" key="2">
    <source>
        <dbReference type="Proteomes" id="UP000604765"/>
    </source>
</evidence>
<comment type="caution">
    <text evidence="1">The sequence shown here is derived from an EMBL/GenBank/DDBJ whole genome shotgun (WGS) entry which is preliminary data.</text>
</comment>
<protein>
    <submittedName>
        <fullName evidence="1">Uncharacterized protein</fullName>
    </submittedName>
</protein>
<organism evidence="1 2">
    <name type="scientific">Lentilactobacillus fungorum</name>
    <dbReference type="NCBI Taxonomy" id="2201250"/>
    <lineage>
        <taxon>Bacteria</taxon>
        <taxon>Bacillati</taxon>
        <taxon>Bacillota</taxon>
        <taxon>Bacilli</taxon>
        <taxon>Lactobacillales</taxon>
        <taxon>Lactobacillaceae</taxon>
        <taxon>Lentilactobacillus</taxon>
    </lineage>
</organism>
<dbReference type="EMBL" id="BNJR01000016">
    <property type="protein sequence ID" value="GHP14403.1"/>
    <property type="molecule type" value="Genomic_DNA"/>
</dbReference>
<proteinExistence type="predicted"/>
<name>A0ABQ3VZR8_9LACO</name>
<evidence type="ECO:0000313" key="1">
    <source>
        <dbReference type="EMBL" id="GHP14403.1"/>
    </source>
</evidence>
<keyword evidence="2" id="KW-1185">Reference proteome</keyword>
<reference evidence="1 2" key="1">
    <citation type="journal article" date="2021" name="Int. J. Syst. Evol. Microbiol.">
        <title>Lentilactobacillus fungorum sp. nov., isolated from spent mushroom substrates.</title>
        <authorList>
            <person name="Tohno M."/>
            <person name="Tanizawa Y."/>
            <person name="Kojima Y."/>
            <person name="Sakamoto M."/>
            <person name="Ohkuma M."/>
            <person name="Kobayashi H."/>
        </authorList>
    </citation>
    <scope>NUCLEOTIDE SEQUENCE [LARGE SCALE GENOMIC DNA]</scope>
    <source>
        <strain evidence="1 2">YK48G</strain>
    </source>
</reference>
<sequence>MFQFLGALLRSLYQDSCARQKATRKHLGEKFQAREFPAKEPYVPLSKRLASLTYFRTAAQSRKLHLRPLGQKSKTGIFGQVALGSAF</sequence>
<gene>
    <name evidence="1" type="ORF">YK48G_18280</name>
</gene>
<dbReference type="Proteomes" id="UP000604765">
    <property type="component" value="Unassembled WGS sequence"/>
</dbReference>
<accession>A0ABQ3VZR8</accession>